<feature type="transmembrane region" description="Helical" evidence="1">
    <location>
        <begin position="356"/>
        <end position="377"/>
    </location>
</feature>
<reference evidence="2 3" key="1">
    <citation type="submission" date="2020-11" db="EMBL/GenBank/DDBJ databases">
        <authorList>
            <person name="Sun Q."/>
        </authorList>
    </citation>
    <scope>NUCLEOTIDE SEQUENCE [LARGE SCALE GENOMIC DNA]</scope>
    <source>
        <strain evidence="2 3">P8398</strain>
    </source>
</reference>
<dbReference type="Pfam" id="PF05656">
    <property type="entry name" value="DUF805"/>
    <property type="match status" value="1"/>
</dbReference>
<sequence length="639" mass="68301">MHTHFFVPVRAASGSAASSAELYLTDAAGDGKRTVLVAQVRERVDQQQGSVLISLQGLDLVRMLQPGAGIRIALSDRVFEIASERVEWLRMGIEASLAKAAATARDAAGAPAPAPVVPAQAPPAPVRQQAGVPLDIAALKPRNVTIADIGLAFFVPAGWHQSRTPRGLRFRDDSSSVLEATGLHRPNVSLRQWVGMRLAIVQHEMRYLKQDGEPYDIDGDDWGDRVKGKAMEFTGTFPGDECESRYLVACIRIDGTVCAMTIRAPSDAFEQNRALYKWFLSRVDITAAPAGVYGAPASGAGSAGAIEAGDAPGVFGFSMRGRIGRMRALAYSLPVYLPLVVLAIGSAAIAPKMSRGGSAAILAAIAVLMFFCVRLMVLRLHDVNVSGKWLLGFMLAIGLGGALGKENFVIVASLMFWTGSMLMYCFVRGSDGDNDFGEAPGPDSNLVKLGAGMLIFLQTASIGLHLQRNGFGDGQVPNPVHYLDRSKPVDPNVWFWVSPDKNMTVDFPGKPQEVATPEALQARPGSGVTRQLSTTAEGRIYLVQVVDYGHTPLDAKLVVLAMRASVIGAEGELVSEKMSLFFMGHPGGEVKVRLPGGVMRSARFAVAGSKTYMALAVSKSDPASTARVDEFLESFTLTR</sequence>
<feature type="transmembrane region" description="Helical" evidence="1">
    <location>
        <begin position="389"/>
        <end position="404"/>
    </location>
</feature>
<evidence type="ECO:0000256" key="1">
    <source>
        <dbReference type="SAM" id="Phobius"/>
    </source>
</evidence>
<proteinExistence type="predicted"/>
<protein>
    <submittedName>
        <fullName evidence="2">DUF805 domain-containing protein</fullName>
    </submittedName>
</protein>
<dbReference type="EMBL" id="CP065053">
    <property type="protein sequence ID" value="QPI49987.1"/>
    <property type="molecule type" value="Genomic_DNA"/>
</dbReference>
<keyword evidence="1" id="KW-0812">Transmembrane</keyword>
<gene>
    <name evidence="2" type="ORF">IV454_32090</name>
</gene>
<keyword evidence="1" id="KW-1133">Transmembrane helix</keyword>
<accession>A0AA48WEE4</accession>
<organism evidence="2 3">
    <name type="scientific">Massilia antarctica</name>
    <dbReference type="NCBI Taxonomy" id="2765360"/>
    <lineage>
        <taxon>Bacteria</taxon>
        <taxon>Pseudomonadati</taxon>
        <taxon>Pseudomonadota</taxon>
        <taxon>Betaproteobacteria</taxon>
        <taxon>Burkholderiales</taxon>
        <taxon>Oxalobacteraceae</taxon>
        <taxon>Telluria group</taxon>
        <taxon>Massilia</taxon>
    </lineage>
</organism>
<evidence type="ECO:0000313" key="2">
    <source>
        <dbReference type="EMBL" id="QPI49987.1"/>
    </source>
</evidence>
<keyword evidence="1" id="KW-0472">Membrane</keyword>
<keyword evidence="3" id="KW-1185">Reference proteome</keyword>
<dbReference type="InterPro" id="IPR008523">
    <property type="entry name" value="DUF805"/>
</dbReference>
<name>A0AA48WEE4_9BURK</name>
<evidence type="ECO:0000313" key="3">
    <source>
        <dbReference type="Proteomes" id="UP000662888"/>
    </source>
</evidence>
<dbReference type="Proteomes" id="UP000662888">
    <property type="component" value="Chromosome"/>
</dbReference>
<feature type="transmembrane region" description="Helical" evidence="1">
    <location>
        <begin position="328"/>
        <end position="350"/>
    </location>
</feature>
<dbReference type="RefSeq" id="WP_206089591.1">
    <property type="nucleotide sequence ID" value="NZ_CP065053.1"/>
</dbReference>
<feature type="transmembrane region" description="Helical" evidence="1">
    <location>
        <begin position="410"/>
        <end position="427"/>
    </location>
</feature>